<gene>
    <name evidence="3" type="ORF">ACFSJ0_26840</name>
</gene>
<protein>
    <submittedName>
        <fullName evidence="3">DUF6493 family protein</fullName>
    </submittedName>
</protein>
<sequence>MTSWDEISDLISAGDADKLIERLITLDDAGRKLVAGELRGHIAVLSRHAEAKQEERWVAETRRREEDPDYWQHWREPEREPWQDWADLLRLAGAGTLSAVSAVASWVTRRDLAMWRSFTGRTEFGDPEPVIRLVGHRPAEWQAELAVRLGAKVRGPGDPGAVLALAMLRHTGAPPPEHDPLVVAWAVAGTAAQHEPLEGAGTAAVSVVESDPLLPALLPRLFEAEGVGRALQYEKADPISPWFSAIRAAGEREALLDGCVRRFLRGGTAQDLRFFARLHELLAPTEAEIDARRRDYLRLLPAAPGPVAELSLRHLRRLDAHDPADVAEALEGLLFRAEAKLVRPGLTWFDQTVRHAPDRADELAAALVTAFNHEAYEIQGRAAQLALKHATRFGPLGAEQIRDAIPALPPALGAQLVAVYGGQAAVEEPGPVFTPPPLPEPVAVPAFPAVPESPAEMETLGWTSWRWLDGERWLGGFVRLAARDRDGLRSALEVPYGSSYPQLFEMRHWLQDDHWRAAIARELIAPGADPGVPAERPGRRGGPASGNGVAVRAPLMVSLRALTDDAETQAQAGGFSLAYLPVELREEPVSEAPRDRLPDPREVSGLDMFVLRRFAEVLAALKDGTLPPVLLATPTLANGMLDPDVLVSRLAECEAARAVPLPTDLRQALLRLPRGAHPEAASRAARLTSEAGRTVARRLADGGLPDPEVRVRWSYSKDFDSYFLDERRPGGTGQVWLTPRLRAEPTGLDLIDEFSTSSAGTMNDHGHCMGWWPSVLPSHREVVAVNLVPRLHQQWARESTYPVHPAMLAAADGPAGVATALALAYFLAQKDANGGASVLVTMAARGALPAAELGAHLGVLIRWTWLKQQHIMNALEAAADRGAHREVWEVLRTLLPALLPDAEGGEKPHAGLAKVVELVVTVAQRAAARGAIPEVEAVVGQGGGSRFRTECRRLHAYLIRP</sequence>
<comment type="caution">
    <text evidence="3">The sequence shown here is derived from an EMBL/GenBank/DDBJ whole genome shotgun (WGS) entry which is preliminary data.</text>
</comment>
<dbReference type="InterPro" id="IPR056726">
    <property type="entry name" value="DUF7824"/>
</dbReference>
<organism evidence="3 4">
    <name type="scientific">Nonomuraea guangzhouensis</name>
    <dbReference type="NCBI Taxonomy" id="1291555"/>
    <lineage>
        <taxon>Bacteria</taxon>
        <taxon>Bacillati</taxon>
        <taxon>Actinomycetota</taxon>
        <taxon>Actinomycetes</taxon>
        <taxon>Streptosporangiales</taxon>
        <taxon>Streptosporangiaceae</taxon>
        <taxon>Nonomuraea</taxon>
    </lineage>
</organism>
<evidence type="ECO:0000256" key="1">
    <source>
        <dbReference type="SAM" id="MobiDB-lite"/>
    </source>
</evidence>
<dbReference type="Proteomes" id="UP001597097">
    <property type="component" value="Unassembled WGS sequence"/>
</dbReference>
<evidence type="ECO:0000313" key="3">
    <source>
        <dbReference type="EMBL" id="MFD1540701.1"/>
    </source>
</evidence>
<evidence type="ECO:0000313" key="4">
    <source>
        <dbReference type="Proteomes" id="UP001597097"/>
    </source>
</evidence>
<dbReference type="RefSeq" id="WP_219527127.1">
    <property type="nucleotide sequence ID" value="NZ_JAHKRM010000001.1"/>
</dbReference>
<proteinExistence type="predicted"/>
<dbReference type="Pfam" id="PF25148">
    <property type="entry name" value="DUF7824"/>
    <property type="match status" value="1"/>
</dbReference>
<dbReference type="EMBL" id="JBHUCM010000019">
    <property type="protein sequence ID" value="MFD1540701.1"/>
    <property type="molecule type" value="Genomic_DNA"/>
</dbReference>
<evidence type="ECO:0000259" key="2">
    <source>
        <dbReference type="Pfam" id="PF25148"/>
    </source>
</evidence>
<feature type="region of interest" description="Disordered" evidence="1">
    <location>
        <begin position="527"/>
        <end position="547"/>
    </location>
</feature>
<keyword evidence="4" id="KW-1185">Reference proteome</keyword>
<accession>A0ABW4GEU9</accession>
<feature type="domain" description="DUF7824" evidence="2">
    <location>
        <begin position="609"/>
        <end position="690"/>
    </location>
</feature>
<reference evidence="4" key="1">
    <citation type="journal article" date="2019" name="Int. J. Syst. Evol. Microbiol.">
        <title>The Global Catalogue of Microorganisms (GCM) 10K type strain sequencing project: providing services to taxonomists for standard genome sequencing and annotation.</title>
        <authorList>
            <consortium name="The Broad Institute Genomics Platform"/>
            <consortium name="The Broad Institute Genome Sequencing Center for Infectious Disease"/>
            <person name="Wu L."/>
            <person name="Ma J."/>
        </authorList>
    </citation>
    <scope>NUCLEOTIDE SEQUENCE [LARGE SCALE GENOMIC DNA]</scope>
    <source>
        <strain evidence="4">CGMCC 1.15399</strain>
    </source>
</reference>
<name>A0ABW4GEU9_9ACTN</name>